<dbReference type="SUPFAM" id="SSF54523">
    <property type="entry name" value="Pili subunits"/>
    <property type="match status" value="1"/>
</dbReference>
<dbReference type="InterPro" id="IPR012902">
    <property type="entry name" value="N_methyl_site"/>
</dbReference>
<proteinExistence type="predicted"/>
<evidence type="ECO:0000313" key="2">
    <source>
        <dbReference type="EMBL" id="QNP42040.1"/>
    </source>
</evidence>
<reference evidence="2 3" key="1">
    <citation type="submission" date="2020-08" db="EMBL/GenBank/DDBJ databases">
        <title>Lysobacter sp. II4 sp. nov., isolated from soil.</title>
        <authorList>
            <person name="Woo C.Y."/>
            <person name="Kim J."/>
        </authorList>
    </citation>
    <scope>NUCLEOTIDE SEQUENCE [LARGE SCALE GENOMIC DNA]</scope>
    <source>
        <strain evidence="2 3">II4</strain>
    </source>
</reference>
<keyword evidence="1" id="KW-0812">Transmembrane</keyword>
<protein>
    <submittedName>
        <fullName evidence="2">Prepilin-type N-terminal cleavage/methylation domain-containing protein</fullName>
    </submittedName>
</protein>
<feature type="transmembrane region" description="Helical" evidence="1">
    <location>
        <begin position="20"/>
        <end position="38"/>
    </location>
</feature>
<gene>
    <name evidence="2" type="ORF">H8B22_01495</name>
</gene>
<dbReference type="KEGG" id="lsx:H8B22_01495"/>
<dbReference type="PROSITE" id="PS00409">
    <property type="entry name" value="PROKAR_NTER_METHYL"/>
    <property type="match status" value="1"/>
</dbReference>
<dbReference type="Proteomes" id="UP000516018">
    <property type="component" value="Chromosome"/>
</dbReference>
<organism evidence="2 3">
    <name type="scientific">Agrilutibacter terrestris</name>
    <dbReference type="NCBI Taxonomy" id="2865112"/>
    <lineage>
        <taxon>Bacteria</taxon>
        <taxon>Pseudomonadati</taxon>
        <taxon>Pseudomonadota</taxon>
        <taxon>Gammaproteobacteria</taxon>
        <taxon>Lysobacterales</taxon>
        <taxon>Lysobacteraceae</taxon>
        <taxon>Agrilutibacter</taxon>
    </lineage>
</organism>
<dbReference type="InterPro" id="IPR045584">
    <property type="entry name" value="Pilin-like"/>
</dbReference>
<dbReference type="NCBIfam" id="TIGR02532">
    <property type="entry name" value="IV_pilin_GFxxxE"/>
    <property type="match status" value="1"/>
</dbReference>
<dbReference type="EMBL" id="CP060820">
    <property type="protein sequence ID" value="QNP42040.1"/>
    <property type="molecule type" value="Genomic_DNA"/>
</dbReference>
<keyword evidence="1" id="KW-0472">Membrane</keyword>
<dbReference type="InterPro" id="IPR031982">
    <property type="entry name" value="PilE-like"/>
</dbReference>
<dbReference type="GO" id="GO:0043683">
    <property type="term" value="P:type IV pilus assembly"/>
    <property type="evidence" value="ECO:0007669"/>
    <property type="project" value="InterPro"/>
</dbReference>
<dbReference type="Pfam" id="PF16732">
    <property type="entry name" value="ComP_DUS"/>
    <property type="match status" value="1"/>
</dbReference>
<keyword evidence="3" id="KW-1185">Reference proteome</keyword>
<evidence type="ECO:0000313" key="3">
    <source>
        <dbReference type="Proteomes" id="UP000516018"/>
    </source>
</evidence>
<sequence>MSPVGRRHPRSMRGFTLIELMMVVVVVAILAAIAVPSYEYATIKARRGAAQGCLTEQAQSLERYYTTHMTYTGAPAPTCEAGVSDHYAVAFVGTPGADYTLQIVPQGRQATAETKCGTMSIDHTGRKTGATADCWK</sequence>
<dbReference type="Gene3D" id="3.30.700.10">
    <property type="entry name" value="Glycoprotein, Type 4 Pilin"/>
    <property type="match status" value="1"/>
</dbReference>
<dbReference type="PANTHER" id="PTHR30093:SF47">
    <property type="entry name" value="TYPE IV PILUS NON-CORE MINOR PILIN PILE"/>
    <property type="match status" value="1"/>
</dbReference>
<dbReference type="PANTHER" id="PTHR30093">
    <property type="entry name" value="GENERAL SECRETION PATHWAY PROTEIN G"/>
    <property type="match status" value="1"/>
</dbReference>
<name>A0A7H0G174_9GAMM</name>
<evidence type="ECO:0000256" key="1">
    <source>
        <dbReference type="SAM" id="Phobius"/>
    </source>
</evidence>
<dbReference type="Pfam" id="PF07963">
    <property type="entry name" value="N_methyl"/>
    <property type="match status" value="1"/>
</dbReference>
<dbReference type="AlphaFoldDB" id="A0A7H0G174"/>
<keyword evidence="1" id="KW-1133">Transmembrane helix</keyword>
<accession>A0A7H0G174</accession>